<keyword evidence="6 7" id="KW-0539">Nucleus</keyword>
<keyword evidence="2 7" id="KW-0805">Transcription regulation</keyword>
<comment type="function">
    <text evidence="7">Component of the sequence-specific heterotrimeric transcription factor (NF-Y) which specifically recognizes a 5'-CCAAT-3' box motif found in the promoters of its target genes.</text>
</comment>
<evidence type="ECO:0000256" key="8">
    <source>
        <dbReference type="SAM" id="MobiDB-lite"/>
    </source>
</evidence>
<dbReference type="GO" id="GO:0003677">
    <property type="term" value="F:DNA binding"/>
    <property type="evidence" value="ECO:0007669"/>
    <property type="project" value="UniProtKB-KW"/>
</dbReference>
<protein>
    <recommendedName>
        <fullName evidence="7">Nuclear transcription factor Y subunit</fullName>
    </recommendedName>
</protein>
<dbReference type="PROSITE" id="PS00686">
    <property type="entry name" value="NFYA_HAP2_1"/>
    <property type="match status" value="1"/>
</dbReference>
<dbReference type="PROSITE" id="PS51152">
    <property type="entry name" value="NFYA_HAP2_2"/>
    <property type="match status" value="1"/>
</dbReference>
<comment type="caution">
    <text evidence="9">The sequence shown here is derived from an EMBL/GenBank/DDBJ whole genome shotgun (WGS) entry which is preliminary data.</text>
</comment>
<feature type="region of interest" description="Disordered" evidence="8">
    <location>
        <begin position="59"/>
        <end position="90"/>
    </location>
</feature>
<dbReference type="AlphaFoldDB" id="A0AAD9KTG8"/>
<gene>
    <name evidence="9" type="ORF">NP493_601g00016</name>
</gene>
<dbReference type="Pfam" id="PF02045">
    <property type="entry name" value="CBFB_NFYA"/>
    <property type="match status" value="1"/>
</dbReference>
<dbReference type="PANTHER" id="PTHR12632">
    <property type="entry name" value="TRANSCRIPTION FACTOR NF-Y ALPHA-RELATED"/>
    <property type="match status" value="1"/>
</dbReference>
<keyword evidence="4" id="KW-0010">Activator</keyword>
<dbReference type="InterPro" id="IPR001289">
    <property type="entry name" value="NFYA"/>
</dbReference>
<feature type="compositionally biased region" description="Polar residues" evidence="8">
    <location>
        <begin position="66"/>
        <end position="77"/>
    </location>
</feature>
<reference evidence="9" key="1">
    <citation type="journal article" date="2023" name="Mol. Biol. Evol.">
        <title>Third-Generation Sequencing Reveals the Adaptive Role of the Epigenome in Three Deep-Sea Polychaetes.</title>
        <authorList>
            <person name="Perez M."/>
            <person name="Aroh O."/>
            <person name="Sun Y."/>
            <person name="Lan Y."/>
            <person name="Juniper S.K."/>
            <person name="Young C.R."/>
            <person name="Angers B."/>
            <person name="Qian P.Y."/>
        </authorList>
    </citation>
    <scope>NUCLEOTIDE SEQUENCE</scope>
    <source>
        <strain evidence="9">R07B-5</strain>
    </source>
</reference>
<evidence type="ECO:0000256" key="3">
    <source>
        <dbReference type="ARBA" id="ARBA00023125"/>
    </source>
</evidence>
<dbReference type="SMART" id="SM00521">
    <property type="entry name" value="CBF"/>
    <property type="match status" value="1"/>
</dbReference>
<sequence>MNSADLVANSVNYVNLLSGSPPEGIVKMPESRGMLQMQDVGSGGSDSLQQIHVVIEDHSDLEEPHSQVSAYPASSTSHSEDSPIHLPTTYHLLNNPDQVAMTSTSDPAIASTSKQLSASSSLTTVSDQQVAPMYFLKQMSASGHQFSSLVDANNKPISFPQGVQLLNLPSLPLPTSGSASDGVEPLYVNAKQYHRILKRREARAKLEAMGKLPKVRRKYLYESRHRHACKRARACGGKFTTGCQTNAKENSANNTTKALIVIGGDGDEKFSTLLGNMAASSTVEQVLNALNQ</sequence>
<evidence type="ECO:0000256" key="4">
    <source>
        <dbReference type="ARBA" id="ARBA00023159"/>
    </source>
</evidence>
<evidence type="ECO:0000256" key="2">
    <source>
        <dbReference type="ARBA" id="ARBA00023015"/>
    </source>
</evidence>
<organism evidence="9 10">
    <name type="scientific">Ridgeia piscesae</name>
    <name type="common">Tubeworm</name>
    <dbReference type="NCBI Taxonomy" id="27915"/>
    <lineage>
        <taxon>Eukaryota</taxon>
        <taxon>Metazoa</taxon>
        <taxon>Spiralia</taxon>
        <taxon>Lophotrochozoa</taxon>
        <taxon>Annelida</taxon>
        <taxon>Polychaeta</taxon>
        <taxon>Sedentaria</taxon>
        <taxon>Canalipalpata</taxon>
        <taxon>Sabellida</taxon>
        <taxon>Siboglinidae</taxon>
        <taxon>Ridgeia</taxon>
    </lineage>
</organism>
<comment type="subcellular location">
    <subcellularLocation>
        <location evidence="1 7">Nucleus</location>
    </subcellularLocation>
</comment>
<comment type="similarity">
    <text evidence="7">Belongs to the NFYA/HAP2 subunit family.</text>
</comment>
<dbReference type="Proteomes" id="UP001209878">
    <property type="component" value="Unassembled WGS sequence"/>
</dbReference>
<name>A0AAD9KTG8_RIDPI</name>
<evidence type="ECO:0000256" key="1">
    <source>
        <dbReference type="ARBA" id="ARBA00004123"/>
    </source>
</evidence>
<evidence type="ECO:0000256" key="7">
    <source>
        <dbReference type="RuleBase" id="RU367155"/>
    </source>
</evidence>
<evidence type="ECO:0000313" key="9">
    <source>
        <dbReference type="EMBL" id="KAK2177364.1"/>
    </source>
</evidence>
<dbReference type="Gene3D" id="6.10.250.2430">
    <property type="match status" value="1"/>
</dbReference>
<evidence type="ECO:0000313" key="10">
    <source>
        <dbReference type="Proteomes" id="UP001209878"/>
    </source>
</evidence>
<evidence type="ECO:0000256" key="6">
    <source>
        <dbReference type="ARBA" id="ARBA00023242"/>
    </source>
</evidence>
<dbReference type="GO" id="GO:0003700">
    <property type="term" value="F:DNA-binding transcription factor activity"/>
    <property type="evidence" value="ECO:0007669"/>
    <property type="project" value="UniProtKB-UniRule"/>
</dbReference>
<proteinExistence type="inferred from homology"/>
<accession>A0AAD9KTG8</accession>
<evidence type="ECO:0000256" key="5">
    <source>
        <dbReference type="ARBA" id="ARBA00023163"/>
    </source>
</evidence>
<dbReference type="GO" id="GO:0016602">
    <property type="term" value="C:CCAAT-binding factor complex"/>
    <property type="evidence" value="ECO:0007669"/>
    <property type="project" value="InterPro"/>
</dbReference>
<dbReference type="EMBL" id="JAODUO010000601">
    <property type="protein sequence ID" value="KAK2177364.1"/>
    <property type="molecule type" value="Genomic_DNA"/>
</dbReference>
<dbReference type="InterPro" id="IPR018362">
    <property type="entry name" value="CCAAT-binding_factor_CS"/>
</dbReference>
<dbReference type="PRINTS" id="PR00616">
    <property type="entry name" value="CCAATSUBUNTB"/>
</dbReference>
<keyword evidence="3 7" id="KW-0238">DNA-binding</keyword>
<comment type="subunit">
    <text evidence="7">Heterotrimer.</text>
</comment>
<keyword evidence="10" id="KW-1185">Reference proteome</keyword>
<keyword evidence="5 7" id="KW-0804">Transcription</keyword>